<dbReference type="Proteomes" id="UP000190135">
    <property type="component" value="Unassembled WGS sequence"/>
</dbReference>
<accession>A0A1T4LMS2</accession>
<dbReference type="Gene3D" id="2.30.30.100">
    <property type="match status" value="1"/>
</dbReference>
<reference evidence="8 9" key="1">
    <citation type="submission" date="2017-02" db="EMBL/GenBank/DDBJ databases">
        <authorList>
            <person name="Peterson S.W."/>
        </authorList>
    </citation>
    <scope>NUCLEOTIDE SEQUENCE [LARGE SCALE GENOMIC DNA]</scope>
    <source>
        <strain evidence="8 9">USBA 369</strain>
    </source>
</reference>
<evidence type="ECO:0000313" key="9">
    <source>
        <dbReference type="Proteomes" id="UP000190135"/>
    </source>
</evidence>
<evidence type="ECO:0000256" key="1">
    <source>
        <dbReference type="ARBA" id="ARBA00022598"/>
    </source>
</evidence>
<evidence type="ECO:0000256" key="4">
    <source>
        <dbReference type="ARBA" id="ARBA00023267"/>
    </source>
</evidence>
<keyword evidence="3" id="KW-0067">ATP-binding</keyword>
<dbReference type="GO" id="GO:0005524">
    <property type="term" value="F:ATP binding"/>
    <property type="evidence" value="ECO:0007669"/>
    <property type="project" value="UniProtKB-KW"/>
</dbReference>
<dbReference type="AlphaFoldDB" id="A0A1T4LMS2"/>
<evidence type="ECO:0000259" key="7">
    <source>
        <dbReference type="PROSITE" id="PS51733"/>
    </source>
</evidence>
<dbReference type="GO" id="GO:0005737">
    <property type="term" value="C:cytoplasm"/>
    <property type="evidence" value="ECO:0007669"/>
    <property type="project" value="TreeGrafter"/>
</dbReference>
<dbReference type="Pfam" id="PF02237">
    <property type="entry name" value="BPL_C"/>
    <property type="match status" value="1"/>
</dbReference>
<dbReference type="STRING" id="1365950.SAMN05428963_101282"/>
<dbReference type="InterPro" id="IPR004143">
    <property type="entry name" value="BPL_LPL_catalytic"/>
</dbReference>
<dbReference type="PROSITE" id="PS51733">
    <property type="entry name" value="BPL_LPL_CATALYTIC"/>
    <property type="match status" value="1"/>
</dbReference>
<evidence type="ECO:0000313" key="8">
    <source>
        <dbReference type="EMBL" id="SJZ55936.1"/>
    </source>
</evidence>
<dbReference type="PANTHER" id="PTHR12835">
    <property type="entry name" value="BIOTIN PROTEIN LIGASE"/>
    <property type="match status" value="1"/>
</dbReference>
<dbReference type="InterPro" id="IPR045864">
    <property type="entry name" value="aa-tRNA-synth_II/BPL/LPL"/>
</dbReference>
<protein>
    <recommendedName>
        <fullName evidence="5">biotin--[biotin carboxyl-carrier protein] ligase</fullName>
        <ecNumber evidence="5">6.3.4.15</ecNumber>
    </recommendedName>
</protein>
<dbReference type="EC" id="6.3.4.15" evidence="5"/>
<keyword evidence="9" id="KW-1185">Reference proteome</keyword>
<keyword evidence="1 8" id="KW-0436">Ligase</keyword>
<dbReference type="InterPro" id="IPR008988">
    <property type="entry name" value="Transcriptional_repressor_C"/>
</dbReference>
<evidence type="ECO:0000256" key="2">
    <source>
        <dbReference type="ARBA" id="ARBA00022741"/>
    </source>
</evidence>
<keyword evidence="2" id="KW-0547">Nucleotide-binding</keyword>
<comment type="catalytic activity">
    <reaction evidence="6">
        <text>biotin + L-lysyl-[protein] + ATP = N(6)-biotinyl-L-lysyl-[protein] + AMP + diphosphate + H(+)</text>
        <dbReference type="Rhea" id="RHEA:11756"/>
        <dbReference type="Rhea" id="RHEA-COMP:9752"/>
        <dbReference type="Rhea" id="RHEA-COMP:10505"/>
        <dbReference type="ChEBI" id="CHEBI:15378"/>
        <dbReference type="ChEBI" id="CHEBI:29969"/>
        <dbReference type="ChEBI" id="CHEBI:30616"/>
        <dbReference type="ChEBI" id="CHEBI:33019"/>
        <dbReference type="ChEBI" id="CHEBI:57586"/>
        <dbReference type="ChEBI" id="CHEBI:83144"/>
        <dbReference type="ChEBI" id="CHEBI:456215"/>
        <dbReference type="EC" id="6.3.4.15"/>
    </reaction>
</comment>
<proteinExistence type="predicted"/>
<feature type="domain" description="BPL/LPL catalytic" evidence="7">
    <location>
        <begin position="10"/>
        <end position="184"/>
    </location>
</feature>
<sequence>MTSPSTKAPRRIALGTVGSTNSIALEAARAGDPGDLWITAEEQSEGKGRRGRTWISSHGNLYASLLLVDPAPLSQLSSLPLVASLGVRNGISALPARRSVDVGIKWPNDVLLSGRKAVGILLESEMVGGGLRAVVIGIGVNVARAPEGTPYPVTALAEHGVMAGPEDVFQAIASGVSDALALWKHGQGLAAVRAAWLDHAVGVGEPCRVNLNDQSLEGIFDSLDAEGRLVLRRQDGGFSTIASGDVFLLGAEDKARS</sequence>
<dbReference type="GO" id="GO:0004077">
    <property type="term" value="F:biotin--[biotin carboxyl-carrier protein] ligase activity"/>
    <property type="evidence" value="ECO:0007669"/>
    <property type="project" value="UniProtKB-EC"/>
</dbReference>
<organism evidence="8 9">
    <name type="scientific">Consotaella salsifontis</name>
    <dbReference type="NCBI Taxonomy" id="1365950"/>
    <lineage>
        <taxon>Bacteria</taxon>
        <taxon>Pseudomonadati</taxon>
        <taxon>Pseudomonadota</taxon>
        <taxon>Alphaproteobacteria</taxon>
        <taxon>Hyphomicrobiales</taxon>
        <taxon>Aurantimonadaceae</taxon>
        <taxon>Consotaella</taxon>
    </lineage>
</organism>
<evidence type="ECO:0000256" key="3">
    <source>
        <dbReference type="ARBA" id="ARBA00022840"/>
    </source>
</evidence>
<dbReference type="CDD" id="cd16442">
    <property type="entry name" value="BPL"/>
    <property type="match status" value="1"/>
</dbReference>
<dbReference type="PANTHER" id="PTHR12835:SF5">
    <property type="entry name" value="BIOTIN--PROTEIN LIGASE"/>
    <property type="match status" value="1"/>
</dbReference>
<dbReference type="EMBL" id="FUXL01000001">
    <property type="protein sequence ID" value="SJZ55936.1"/>
    <property type="molecule type" value="Genomic_DNA"/>
</dbReference>
<dbReference type="InterPro" id="IPR004408">
    <property type="entry name" value="Biotin_CoA_COase_ligase"/>
</dbReference>
<dbReference type="Gene3D" id="3.30.930.10">
    <property type="entry name" value="Bira Bifunctional Protein, Domain 2"/>
    <property type="match status" value="1"/>
</dbReference>
<dbReference type="Pfam" id="PF03099">
    <property type="entry name" value="BPL_LplA_LipB"/>
    <property type="match status" value="1"/>
</dbReference>
<dbReference type="OrthoDB" id="9807064at2"/>
<evidence type="ECO:0000256" key="5">
    <source>
        <dbReference type="ARBA" id="ARBA00024227"/>
    </source>
</evidence>
<evidence type="ECO:0000256" key="6">
    <source>
        <dbReference type="ARBA" id="ARBA00047846"/>
    </source>
</evidence>
<name>A0A1T4LMS2_9HYPH</name>
<keyword evidence="4" id="KW-0092">Biotin</keyword>
<dbReference type="SUPFAM" id="SSF50037">
    <property type="entry name" value="C-terminal domain of transcriptional repressors"/>
    <property type="match status" value="1"/>
</dbReference>
<dbReference type="SUPFAM" id="SSF55681">
    <property type="entry name" value="Class II aaRS and biotin synthetases"/>
    <property type="match status" value="1"/>
</dbReference>
<dbReference type="InterPro" id="IPR003142">
    <property type="entry name" value="BPL_C"/>
</dbReference>
<dbReference type="NCBIfam" id="TIGR00121">
    <property type="entry name" value="birA_ligase"/>
    <property type="match status" value="1"/>
</dbReference>
<gene>
    <name evidence="8" type="ORF">SAMN05428963_101282</name>
</gene>
<dbReference type="RefSeq" id="WP_078706576.1">
    <property type="nucleotide sequence ID" value="NZ_FUXL01000001.1"/>
</dbReference>